<keyword evidence="3" id="KW-1185">Reference proteome</keyword>
<dbReference type="Proteomes" id="UP001501747">
    <property type="component" value="Unassembled WGS sequence"/>
</dbReference>
<evidence type="ECO:0000259" key="1">
    <source>
        <dbReference type="PROSITE" id="PS50240"/>
    </source>
</evidence>
<reference evidence="3" key="1">
    <citation type="journal article" date="2019" name="Int. J. Syst. Evol. Microbiol.">
        <title>The Global Catalogue of Microorganisms (GCM) 10K type strain sequencing project: providing services to taxonomists for standard genome sequencing and annotation.</title>
        <authorList>
            <consortium name="The Broad Institute Genomics Platform"/>
            <consortium name="The Broad Institute Genome Sequencing Center for Infectious Disease"/>
            <person name="Wu L."/>
            <person name="Ma J."/>
        </authorList>
    </citation>
    <scope>NUCLEOTIDE SEQUENCE [LARGE SCALE GENOMIC DNA]</scope>
    <source>
        <strain evidence="3">JCM 17342</strain>
    </source>
</reference>
<dbReference type="Pfam" id="PF00089">
    <property type="entry name" value="Trypsin"/>
    <property type="match status" value="1"/>
</dbReference>
<dbReference type="InterPro" id="IPR009003">
    <property type="entry name" value="Peptidase_S1_PA"/>
</dbReference>
<dbReference type="EMBL" id="BAABAL010000003">
    <property type="protein sequence ID" value="GAA3988640.1"/>
    <property type="molecule type" value="Genomic_DNA"/>
</dbReference>
<organism evidence="2 3">
    <name type="scientific">Allokutzneria multivorans</name>
    <dbReference type="NCBI Taxonomy" id="1142134"/>
    <lineage>
        <taxon>Bacteria</taxon>
        <taxon>Bacillati</taxon>
        <taxon>Actinomycetota</taxon>
        <taxon>Actinomycetes</taxon>
        <taxon>Pseudonocardiales</taxon>
        <taxon>Pseudonocardiaceae</taxon>
        <taxon>Allokutzneria</taxon>
    </lineage>
</organism>
<comment type="caution">
    <text evidence="2">The sequence shown here is derived from an EMBL/GenBank/DDBJ whole genome shotgun (WGS) entry which is preliminary data.</text>
</comment>
<gene>
    <name evidence="2" type="ORF">GCM10022247_03940</name>
</gene>
<dbReference type="Gene3D" id="2.40.10.10">
    <property type="entry name" value="Trypsin-like serine proteases"/>
    <property type="match status" value="1"/>
</dbReference>
<feature type="domain" description="Peptidase S1" evidence="1">
    <location>
        <begin position="1"/>
        <end position="92"/>
    </location>
</feature>
<sequence>MSPELRRLDVKLVPNADSAMTTSKELCVSNPDGVSGPCGGDSGGPALVRANGRWELVGATSRPGMRQRERCGQGTGIYTDLAEHRAWVLDQL</sequence>
<protein>
    <recommendedName>
        <fullName evidence="1">Peptidase S1 domain-containing protein</fullName>
    </recommendedName>
</protein>
<dbReference type="InterPro" id="IPR001254">
    <property type="entry name" value="Trypsin_dom"/>
</dbReference>
<dbReference type="SUPFAM" id="SSF50494">
    <property type="entry name" value="Trypsin-like serine proteases"/>
    <property type="match status" value="1"/>
</dbReference>
<name>A0ABP7QVF3_9PSEU</name>
<evidence type="ECO:0000313" key="2">
    <source>
        <dbReference type="EMBL" id="GAA3988640.1"/>
    </source>
</evidence>
<proteinExistence type="predicted"/>
<accession>A0ABP7QVF3</accession>
<evidence type="ECO:0000313" key="3">
    <source>
        <dbReference type="Proteomes" id="UP001501747"/>
    </source>
</evidence>
<dbReference type="PROSITE" id="PS50240">
    <property type="entry name" value="TRYPSIN_DOM"/>
    <property type="match status" value="1"/>
</dbReference>
<dbReference type="InterPro" id="IPR043504">
    <property type="entry name" value="Peptidase_S1_PA_chymotrypsin"/>
</dbReference>